<gene>
    <name evidence="2" type="ORF">MVEN_02309800</name>
</gene>
<dbReference type="Proteomes" id="UP000620124">
    <property type="component" value="Unassembled WGS sequence"/>
</dbReference>
<feature type="region of interest" description="Disordered" evidence="1">
    <location>
        <begin position="114"/>
        <end position="140"/>
    </location>
</feature>
<feature type="compositionally biased region" description="Acidic residues" evidence="1">
    <location>
        <begin position="130"/>
        <end position="139"/>
    </location>
</feature>
<evidence type="ECO:0000256" key="1">
    <source>
        <dbReference type="SAM" id="MobiDB-lite"/>
    </source>
</evidence>
<dbReference type="GO" id="GO:0008233">
    <property type="term" value="F:peptidase activity"/>
    <property type="evidence" value="ECO:0007669"/>
    <property type="project" value="UniProtKB-KW"/>
</dbReference>
<accession>A0A8H6X479</accession>
<feature type="region of interest" description="Disordered" evidence="1">
    <location>
        <begin position="515"/>
        <end position="693"/>
    </location>
</feature>
<keyword evidence="2" id="KW-0378">Hydrolase</keyword>
<keyword evidence="3" id="KW-1185">Reference proteome</keyword>
<feature type="compositionally biased region" description="Basic and acidic residues" evidence="1">
    <location>
        <begin position="522"/>
        <end position="533"/>
    </location>
</feature>
<protein>
    <submittedName>
        <fullName evidence="2">Acid protease</fullName>
    </submittedName>
</protein>
<sequence>MVRAKTAAKEMFSAYNPADVPDIMPFPDLSHVAFTRGEETAVPKLNDYQRSWILDVGIRNLDLPSLSGKSAATTYNKVKDEAFQAKAFQHTAQPGDREEESCLPALVANWKVKNPKKNKKDRDGARDGDGADSDQEEDEGVRVGMVRAYTKAGWRVAMQKVISNKRSAEKSKLKTKMDGADDRIPDAPASVLAKLLGLGAYTGRDKFRDDRHDEIHEYSKTFEGTMNAGGKFRRAEKLLWAKEDQASWGAAVASDENVDWVARQQLVATGFKHMVNSLHASRKFRPFVATMLMAWLNEEGRMQFEWAEGVPENIHVDQSFQLQYAQPFQAVVNGMYEWAKKPLKDYLATREDSTKGMLPVFPVSADALDDLSHKRLVETVTTFLAESYYAAFGNEEIPRAAIANEPNEYYNADKSSIGFASTGLAELTRAQWDYLAMGLASVAGEGTAGFFPQIACLPATSSPWDLKYKHHLRLLLPRRLFLRGPKDKAHLLLPRDSKCKSLLLLQELKYKAHSGGASAARGKAEAGEAREGGGRACAAGARAREGGGGGVRSGSARREEAARVQRGREREREKEEARVQREREREKEEAARAHREKEGGHCEGEEIQPPPKKRGRKRKANEQLVPEDVPVPDDGRARGRTSRTRKTPKEAEEERKKQLAATLRGTGKPGWEYVDRSPTKGATIKGKHGSTRT</sequence>
<evidence type="ECO:0000313" key="2">
    <source>
        <dbReference type="EMBL" id="KAF7334043.1"/>
    </source>
</evidence>
<feature type="compositionally biased region" description="Basic and acidic residues" evidence="1">
    <location>
        <begin position="120"/>
        <end position="129"/>
    </location>
</feature>
<comment type="caution">
    <text evidence="2">The sequence shown here is derived from an EMBL/GenBank/DDBJ whole genome shotgun (WGS) entry which is preliminary data.</text>
</comment>
<evidence type="ECO:0000313" key="3">
    <source>
        <dbReference type="Proteomes" id="UP000620124"/>
    </source>
</evidence>
<dbReference type="OrthoDB" id="3045294at2759"/>
<dbReference type="AlphaFoldDB" id="A0A8H6X479"/>
<organism evidence="2 3">
    <name type="scientific">Mycena venus</name>
    <dbReference type="NCBI Taxonomy" id="2733690"/>
    <lineage>
        <taxon>Eukaryota</taxon>
        <taxon>Fungi</taxon>
        <taxon>Dikarya</taxon>
        <taxon>Basidiomycota</taxon>
        <taxon>Agaricomycotina</taxon>
        <taxon>Agaricomycetes</taxon>
        <taxon>Agaricomycetidae</taxon>
        <taxon>Agaricales</taxon>
        <taxon>Marasmiineae</taxon>
        <taxon>Mycenaceae</taxon>
        <taxon>Mycena</taxon>
    </lineage>
</organism>
<feature type="compositionally biased region" description="Basic and acidic residues" evidence="1">
    <location>
        <begin position="556"/>
        <end position="604"/>
    </location>
</feature>
<proteinExistence type="predicted"/>
<reference evidence="2" key="1">
    <citation type="submission" date="2020-05" db="EMBL/GenBank/DDBJ databases">
        <title>Mycena genomes resolve the evolution of fungal bioluminescence.</title>
        <authorList>
            <person name="Tsai I.J."/>
        </authorList>
    </citation>
    <scope>NUCLEOTIDE SEQUENCE</scope>
    <source>
        <strain evidence="2">CCC161011</strain>
    </source>
</reference>
<feature type="compositionally biased region" description="Basic and acidic residues" evidence="1">
    <location>
        <begin position="647"/>
        <end position="657"/>
    </location>
</feature>
<dbReference type="EMBL" id="JACAZI010000027">
    <property type="protein sequence ID" value="KAF7334043.1"/>
    <property type="molecule type" value="Genomic_DNA"/>
</dbReference>
<dbReference type="GO" id="GO:0006508">
    <property type="term" value="P:proteolysis"/>
    <property type="evidence" value="ECO:0007669"/>
    <property type="project" value="UniProtKB-KW"/>
</dbReference>
<name>A0A8H6X479_9AGAR</name>
<keyword evidence="2" id="KW-0645">Protease</keyword>